<accession>A0A1H7T6V8</accession>
<gene>
    <name evidence="2" type="ORF">SAMN04488691_10899</name>
</gene>
<organism evidence="2 3">
    <name type="scientific">Haloferax larsenii</name>
    <dbReference type="NCBI Taxonomy" id="302484"/>
    <lineage>
        <taxon>Archaea</taxon>
        <taxon>Methanobacteriati</taxon>
        <taxon>Methanobacteriota</taxon>
        <taxon>Stenosarchaea group</taxon>
        <taxon>Halobacteria</taxon>
        <taxon>Halobacteriales</taxon>
        <taxon>Haloferacaceae</taxon>
        <taxon>Haloferax</taxon>
    </lineage>
</organism>
<protein>
    <recommendedName>
        <fullName evidence="4">ISH3 family transposase</fullName>
    </recommendedName>
</protein>
<evidence type="ECO:0000256" key="1">
    <source>
        <dbReference type="SAM" id="MobiDB-lite"/>
    </source>
</evidence>
<evidence type="ECO:0008006" key="4">
    <source>
        <dbReference type="Google" id="ProtNLM"/>
    </source>
</evidence>
<reference evidence="2 3" key="1">
    <citation type="submission" date="2016-10" db="EMBL/GenBank/DDBJ databases">
        <authorList>
            <person name="de Groot N.N."/>
        </authorList>
    </citation>
    <scope>NUCLEOTIDE SEQUENCE [LARGE SCALE GENOMIC DNA]</scope>
    <source>
        <strain evidence="2 3">CDM_5</strain>
    </source>
</reference>
<proteinExistence type="predicted"/>
<dbReference type="EMBL" id="FOAD01000008">
    <property type="protein sequence ID" value="SEL80620.1"/>
    <property type="molecule type" value="Genomic_DNA"/>
</dbReference>
<feature type="region of interest" description="Disordered" evidence="1">
    <location>
        <begin position="173"/>
        <end position="220"/>
    </location>
</feature>
<name>A0A1H7T6V8_HALLR</name>
<sequence length="249" mass="27751">MPKQQQQADSEIHEDQLLNFLVNSLDEEVSLNLGDNAEINGEDIYEVLVGACTDGTSVSTLCENSEDAPPANTVLYHLRTKFELDQLEQVGNTLLQKDVLDVLPQQVEVCADLHLRPYYGDEDDTDGLYHSQAKRGTTAFHAYATLYARVKNKRYTLAVRRLEDGATTSSVLADNAASGAQPRVRHADRPLGTDGQAGTLGRLESRDSAQSDGETRRSQLNRRVSRLYRLYLPERTVRRPWCGASRLST</sequence>
<evidence type="ECO:0000313" key="3">
    <source>
        <dbReference type="Proteomes" id="UP000183894"/>
    </source>
</evidence>
<feature type="compositionally biased region" description="Basic and acidic residues" evidence="1">
    <location>
        <begin position="203"/>
        <end position="217"/>
    </location>
</feature>
<dbReference type="AlphaFoldDB" id="A0A1H7T6V8"/>
<dbReference type="Proteomes" id="UP000183894">
    <property type="component" value="Unassembled WGS sequence"/>
</dbReference>
<evidence type="ECO:0000313" key="2">
    <source>
        <dbReference type="EMBL" id="SEL80620.1"/>
    </source>
</evidence>